<evidence type="ECO:0000256" key="1">
    <source>
        <dbReference type="SAM" id="MobiDB-lite"/>
    </source>
</evidence>
<dbReference type="Proteomes" id="UP000326757">
    <property type="component" value="Unassembled WGS sequence"/>
</dbReference>
<feature type="compositionally biased region" description="Acidic residues" evidence="1">
    <location>
        <begin position="339"/>
        <end position="366"/>
    </location>
</feature>
<feature type="compositionally biased region" description="Basic and acidic residues" evidence="1">
    <location>
        <begin position="54"/>
        <end position="63"/>
    </location>
</feature>
<dbReference type="EMBL" id="VIGI01000007">
    <property type="protein sequence ID" value="KAB8298142.1"/>
    <property type="molecule type" value="Genomic_DNA"/>
</dbReference>
<protein>
    <submittedName>
        <fullName evidence="2">Uncharacterized protein</fullName>
    </submittedName>
</protein>
<dbReference type="OrthoDB" id="3547162at2759"/>
<comment type="caution">
    <text evidence="2">The sequence shown here is derived from an EMBL/GenBank/DDBJ whole genome shotgun (WGS) entry which is preliminary data.</text>
</comment>
<feature type="compositionally biased region" description="Polar residues" evidence="1">
    <location>
        <begin position="90"/>
        <end position="100"/>
    </location>
</feature>
<feature type="compositionally biased region" description="Basic and acidic residues" evidence="1">
    <location>
        <begin position="176"/>
        <end position="185"/>
    </location>
</feature>
<sequence>MFSDSDTMPRRGVQSNRPSCATSQEELVDQSDISSAEDQSSMSSSVKKPTPTPTKKENVEVKMAKITITDEDVDDSGVSDIDNHSHEGKINSNNATTSQKKPVFKGTKPKTKPVTDICSDDAEDEGKSPKKVAATSKHKKPTTKKSATKKLATKVKEPETSDNESSSVLDTTNELPIKDAIPDKSNKKRASTSRDDEIVRKRAKFPANSYKPDSYDTLNKDDQLLFDLKTKHPDWQWKEIQVQFNLASQTSSETTTNKLKKNAGQELRLQGLKLSMVTGEMWEEIAESVAQNGGKKYEPTVLQDKHEVYQRLGRIDEKGDYLAWTEEDENQRKATEHSDDGEDTDDKENEVSDEDEEVIDMDNDEA</sequence>
<accession>A0A5N6K6J7</accession>
<dbReference type="AlphaFoldDB" id="A0A5N6K6J7"/>
<reference evidence="2 3" key="1">
    <citation type="submission" date="2019-06" db="EMBL/GenBank/DDBJ databases">
        <title>Genome Sequence of the Brown Rot Fungal Pathogen Monilinia laxa.</title>
        <authorList>
            <person name="De Miccolis Angelini R.M."/>
            <person name="Landi L."/>
            <person name="Abate D."/>
            <person name="Pollastro S."/>
            <person name="Romanazzi G."/>
            <person name="Faretra F."/>
        </authorList>
    </citation>
    <scope>NUCLEOTIDE SEQUENCE [LARGE SCALE GENOMIC DNA]</scope>
    <source>
        <strain evidence="2 3">Mlax316</strain>
    </source>
</reference>
<evidence type="ECO:0000313" key="3">
    <source>
        <dbReference type="Proteomes" id="UP000326757"/>
    </source>
</evidence>
<feature type="compositionally biased region" description="Basic residues" evidence="1">
    <location>
        <begin position="136"/>
        <end position="153"/>
    </location>
</feature>
<name>A0A5N6K6J7_MONLA</name>
<evidence type="ECO:0000313" key="2">
    <source>
        <dbReference type="EMBL" id="KAB8298142.1"/>
    </source>
</evidence>
<organism evidence="2 3">
    <name type="scientific">Monilinia laxa</name>
    <name type="common">Brown rot fungus</name>
    <name type="synonym">Sclerotinia laxa</name>
    <dbReference type="NCBI Taxonomy" id="61186"/>
    <lineage>
        <taxon>Eukaryota</taxon>
        <taxon>Fungi</taxon>
        <taxon>Dikarya</taxon>
        <taxon>Ascomycota</taxon>
        <taxon>Pezizomycotina</taxon>
        <taxon>Leotiomycetes</taxon>
        <taxon>Helotiales</taxon>
        <taxon>Sclerotiniaceae</taxon>
        <taxon>Monilinia</taxon>
    </lineage>
</organism>
<feature type="region of interest" description="Disordered" evidence="1">
    <location>
        <begin position="1"/>
        <end position="214"/>
    </location>
</feature>
<feature type="region of interest" description="Disordered" evidence="1">
    <location>
        <begin position="322"/>
        <end position="366"/>
    </location>
</feature>
<keyword evidence="3" id="KW-1185">Reference proteome</keyword>
<proteinExistence type="predicted"/>
<feature type="compositionally biased region" description="Polar residues" evidence="1">
    <location>
        <begin position="13"/>
        <end position="25"/>
    </location>
</feature>
<feature type="compositionally biased region" description="Low complexity" evidence="1">
    <location>
        <begin position="30"/>
        <end position="49"/>
    </location>
</feature>
<feature type="compositionally biased region" description="Polar residues" evidence="1">
    <location>
        <begin position="163"/>
        <end position="174"/>
    </location>
</feature>
<gene>
    <name evidence="2" type="ORF">EYC80_001898</name>
</gene>